<protein>
    <submittedName>
        <fullName evidence="1">Uncharacterized protein</fullName>
    </submittedName>
</protein>
<organism evidence="1 2">
    <name type="scientific">Pseudomonas phage vB_PseuGesM_254</name>
    <dbReference type="NCBI Taxonomy" id="3092638"/>
    <lineage>
        <taxon>Viruses</taxon>
        <taxon>Duplodnaviria</taxon>
        <taxon>Heunggongvirae</taxon>
        <taxon>Uroviricota</taxon>
        <taxon>Caudoviricetes</taxon>
        <taxon>Vandenendeviridae</taxon>
        <taxon>Chemalvirus</taxon>
        <taxon>Chemalvirus PseuGes254</taxon>
    </lineage>
</organism>
<evidence type="ECO:0000313" key="1">
    <source>
        <dbReference type="EMBL" id="WOZ57532.1"/>
    </source>
</evidence>
<dbReference type="EMBL" id="OR575930">
    <property type="protein sequence ID" value="WOZ57532.1"/>
    <property type="molecule type" value="Genomic_DNA"/>
</dbReference>
<reference evidence="2" key="1">
    <citation type="submission" date="2024-05" db="EMBL/GenBank/DDBJ databases">
        <authorList>
            <person name="Tikunov A.Y."/>
            <person name="Morozova V.V."/>
            <person name="Kozlova Y.N."/>
            <person name="Tikunova N.V."/>
            <person name="Babkin I.V."/>
        </authorList>
    </citation>
    <scope>NUCLEOTIDE SEQUENCE [LARGE SCALE GENOMIC DNA]</scope>
</reference>
<sequence length="73" mass="8286">MQKMNGNILMTTYPPQTCLEDIIADIPQHVTQFSCMVEGGCWKLSRPLDQSEWDEYSHLFGHDDSDPTPPMSA</sequence>
<accession>A0AAX4G6M3</accession>
<proteinExistence type="predicted"/>
<name>A0AAX4G6M3_9CAUD</name>
<keyword evidence="2" id="KW-1185">Reference proteome</keyword>
<dbReference type="Proteomes" id="UP001305174">
    <property type="component" value="Segment"/>
</dbReference>
<evidence type="ECO:0000313" key="2">
    <source>
        <dbReference type="Proteomes" id="UP001305174"/>
    </source>
</evidence>